<keyword evidence="1" id="KW-0812">Transmembrane</keyword>
<proteinExistence type="predicted"/>
<protein>
    <submittedName>
        <fullName evidence="2">Uncharacterized protein</fullName>
    </submittedName>
</protein>
<reference evidence="2" key="1">
    <citation type="submission" date="2019-10" db="EMBL/GenBank/DDBJ databases">
        <title>Plasmid sequencing of p1564.</title>
        <authorList>
            <person name="Yu F."/>
        </authorList>
    </citation>
    <scope>NUCLEOTIDE SEQUENCE</scope>
    <source>
        <strain evidence="2">1564</strain>
        <plasmid evidence="2">p1564</plasmid>
    </source>
</reference>
<evidence type="ECO:0000313" key="2">
    <source>
        <dbReference type="EMBL" id="QHJ90509.1"/>
    </source>
</evidence>
<organism evidence="2">
    <name type="scientific">Klebsiella aerogenes</name>
    <name type="common">Enterobacter aerogenes</name>
    <dbReference type="NCBI Taxonomy" id="548"/>
    <lineage>
        <taxon>Bacteria</taxon>
        <taxon>Pseudomonadati</taxon>
        <taxon>Pseudomonadota</taxon>
        <taxon>Gammaproteobacteria</taxon>
        <taxon>Enterobacterales</taxon>
        <taxon>Enterobacteriaceae</taxon>
        <taxon>Klebsiella/Raoultella group</taxon>
        <taxon>Klebsiella</taxon>
    </lineage>
</organism>
<name>A0A6B9T2E9_KLEAE</name>
<feature type="transmembrane region" description="Helical" evidence="1">
    <location>
        <begin position="55"/>
        <end position="80"/>
    </location>
</feature>
<dbReference type="EMBL" id="MN603981">
    <property type="protein sequence ID" value="QHJ90509.1"/>
    <property type="molecule type" value="Genomic_DNA"/>
</dbReference>
<geneLocation type="plasmid" evidence="2">
    <name>p1564</name>
</geneLocation>
<sequence length="92" mass="10396">MSVFSSRSSMMNSDKKSSELARLRRQHQLVCSVIAALLICAGIYGTVARLGFILMAPLFVIALGVLVDAFLPRVSWFFCVRDVRDIFGWRKR</sequence>
<dbReference type="AlphaFoldDB" id="A0A6B9T2E9"/>
<accession>A0A6B9T2E9</accession>
<keyword evidence="2" id="KW-0614">Plasmid</keyword>
<keyword evidence="1" id="KW-0472">Membrane</keyword>
<keyword evidence="1" id="KW-1133">Transmembrane helix</keyword>
<evidence type="ECO:0000256" key="1">
    <source>
        <dbReference type="SAM" id="Phobius"/>
    </source>
</evidence>